<keyword evidence="1" id="KW-0645">Protease</keyword>
<keyword evidence="1" id="KW-0378">Hydrolase</keyword>
<dbReference type="EMBL" id="RXHU01000074">
    <property type="protein sequence ID" value="RTE06480.1"/>
    <property type="molecule type" value="Genomic_DNA"/>
</dbReference>
<gene>
    <name evidence="1" type="ORF">EJQ19_22885</name>
</gene>
<proteinExistence type="predicted"/>
<evidence type="ECO:0000313" key="1">
    <source>
        <dbReference type="EMBL" id="RTE06480.1"/>
    </source>
</evidence>
<dbReference type="Proteomes" id="UP000276128">
    <property type="component" value="Unassembled WGS sequence"/>
</dbReference>
<organism evidence="1 2">
    <name type="scientific">Paenibacillus whitsoniae</name>
    <dbReference type="NCBI Taxonomy" id="2496558"/>
    <lineage>
        <taxon>Bacteria</taxon>
        <taxon>Bacillati</taxon>
        <taxon>Bacillota</taxon>
        <taxon>Bacilli</taxon>
        <taxon>Bacillales</taxon>
        <taxon>Paenibacillaceae</taxon>
        <taxon>Paenibacillus</taxon>
    </lineage>
</organism>
<dbReference type="GO" id="GO:0004180">
    <property type="term" value="F:carboxypeptidase activity"/>
    <property type="evidence" value="ECO:0007669"/>
    <property type="project" value="UniProtKB-KW"/>
</dbReference>
<accession>A0A3S0C6T9</accession>
<sequence length="204" mass="22217">MNGKPLSGVSVYADNTLLYDSNILGVTDENGQYLLELPELTTTWRVGGKYTTTYNGKTFNFDLVPDVDQPLAGKTGAVRNFTWKNDSGKIYIYPSFGGFDDNMPEFNMIDLELTLTPVGPLLGGGEGQTIVKRAGPVVDGAGVESIPIGKYKATAKWMPEGHDPIPMQLCLNISGKYADSVDVEFNKSQYSFAYLGELNVKPAK</sequence>
<keyword evidence="2" id="KW-1185">Reference proteome</keyword>
<reference evidence="1 2" key="1">
    <citation type="submission" date="2018-12" db="EMBL/GenBank/DDBJ databases">
        <title>Bacillus ochoae sp. nov., Paenibacillus whitsoniae sp. nov., Paenibacillus spiritus sp. nov. Isolated from the Mars Exploration Rover during spacecraft assembly.</title>
        <authorList>
            <person name="Seuylemezian A."/>
            <person name="Vaishampayan P."/>
        </authorList>
    </citation>
    <scope>NUCLEOTIDE SEQUENCE [LARGE SCALE GENOMIC DNA]</scope>
    <source>
        <strain evidence="1 2">MER 54</strain>
    </source>
</reference>
<name>A0A3S0C6T9_9BACL</name>
<dbReference type="OrthoDB" id="2379109at2"/>
<protein>
    <submittedName>
        <fullName evidence="1">Carboxypeptidase regulatory-like domain-containing protein</fullName>
    </submittedName>
</protein>
<evidence type="ECO:0000313" key="2">
    <source>
        <dbReference type="Proteomes" id="UP000276128"/>
    </source>
</evidence>
<comment type="caution">
    <text evidence="1">The sequence shown here is derived from an EMBL/GenBank/DDBJ whole genome shotgun (WGS) entry which is preliminary data.</text>
</comment>
<dbReference type="AlphaFoldDB" id="A0A3S0C6T9"/>
<keyword evidence="1" id="KW-0121">Carboxypeptidase</keyword>